<dbReference type="EMBL" id="JBIPKE010000015">
    <property type="protein sequence ID" value="MFH6983654.1"/>
    <property type="molecule type" value="Genomic_DNA"/>
</dbReference>
<dbReference type="InterPro" id="IPR002525">
    <property type="entry name" value="Transp_IS110-like_N"/>
</dbReference>
<dbReference type="PANTHER" id="PTHR33055:SF3">
    <property type="entry name" value="PUTATIVE TRANSPOSASE FOR IS117-RELATED"/>
    <property type="match status" value="1"/>
</dbReference>
<reference evidence="3 4" key="1">
    <citation type="journal article" date="2013" name="Int. J. Syst. Evol. Microbiol.">
        <title>Marinoscillum luteum sp. nov., isolated from marine sediment.</title>
        <authorList>
            <person name="Cha I.T."/>
            <person name="Park S.J."/>
            <person name="Kim S.J."/>
            <person name="Kim J.G."/>
            <person name="Jung M.Y."/>
            <person name="Shin K.S."/>
            <person name="Kwon K.K."/>
            <person name="Yang S.H."/>
            <person name="Seo Y.S."/>
            <person name="Rhee S.K."/>
        </authorList>
    </citation>
    <scope>NUCLEOTIDE SEQUENCE [LARGE SCALE GENOMIC DNA]</scope>
    <source>
        <strain evidence="3 4">KCTC 23939</strain>
    </source>
</reference>
<evidence type="ECO:0000313" key="3">
    <source>
        <dbReference type="EMBL" id="MFH6983654.1"/>
    </source>
</evidence>
<dbReference type="RefSeq" id="WP_395417201.1">
    <property type="nucleotide sequence ID" value="NZ_JBIPKE010000015.1"/>
</dbReference>
<accession>A0ABW7N816</accession>
<keyword evidence="4" id="KW-1185">Reference proteome</keyword>
<gene>
    <name evidence="3" type="ORF">ACHKAR_09400</name>
</gene>
<comment type="caution">
    <text evidence="3">The sequence shown here is derived from an EMBL/GenBank/DDBJ whole genome shotgun (WGS) entry which is preliminary data.</text>
</comment>
<organism evidence="3 4">
    <name type="scientific">Marinoscillum luteum</name>
    <dbReference type="NCBI Taxonomy" id="861051"/>
    <lineage>
        <taxon>Bacteria</taxon>
        <taxon>Pseudomonadati</taxon>
        <taxon>Bacteroidota</taxon>
        <taxon>Cytophagia</taxon>
        <taxon>Cytophagales</taxon>
        <taxon>Reichenbachiellaceae</taxon>
        <taxon>Marinoscillum</taxon>
    </lineage>
</organism>
<dbReference type="Pfam" id="PF02371">
    <property type="entry name" value="Transposase_20"/>
    <property type="match status" value="1"/>
</dbReference>
<dbReference type="Pfam" id="PF01548">
    <property type="entry name" value="DEDD_Tnp_IS110"/>
    <property type="match status" value="1"/>
</dbReference>
<dbReference type="NCBIfam" id="NF033542">
    <property type="entry name" value="transpos_IS110"/>
    <property type="match status" value="1"/>
</dbReference>
<protein>
    <submittedName>
        <fullName evidence="3">IS110 family transposase</fullName>
    </submittedName>
</protein>
<dbReference type="InterPro" id="IPR003346">
    <property type="entry name" value="Transposase_20"/>
</dbReference>
<evidence type="ECO:0000259" key="1">
    <source>
        <dbReference type="Pfam" id="PF01548"/>
    </source>
</evidence>
<feature type="domain" description="Transposase IS116/IS110/IS902 C-terminal" evidence="2">
    <location>
        <begin position="206"/>
        <end position="291"/>
    </location>
</feature>
<evidence type="ECO:0000259" key="2">
    <source>
        <dbReference type="Pfam" id="PF02371"/>
    </source>
</evidence>
<dbReference type="PANTHER" id="PTHR33055">
    <property type="entry name" value="TRANSPOSASE FOR INSERTION SEQUENCE ELEMENT IS1111A"/>
    <property type="match status" value="1"/>
</dbReference>
<evidence type="ECO:0000313" key="4">
    <source>
        <dbReference type="Proteomes" id="UP001610063"/>
    </source>
</evidence>
<dbReference type="InterPro" id="IPR047650">
    <property type="entry name" value="Transpos_IS110"/>
</dbReference>
<dbReference type="Proteomes" id="UP001610063">
    <property type="component" value="Unassembled WGS sequence"/>
</dbReference>
<proteinExistence type="predicted"/>
<name>A0ABW7N816_9BACT</name>
<feature type="domain" description="Transposase IS110-like N-terminal" evidence="1">
    <location>
        <begin position="7"/>
        <end position="153"/>
    </location>
</feature>
<sequence length="334" mass="38134">MDFQFFIGVDVSKLTLDFAVSDSQSTRFHIQVTNDLKGIRSFVARCKQEKVSLTNSLVCMEHTGIYNNNAIQFFHQKNVAMCIEHGRQIKQSMGMVRGKNDKVDALRISQYTRRYQDKIQLWEPERDVLVKIKHLTALRKRLINAKNQLKTPIKESEKWLPKALVKEMNNVNQPAVKTLQKQIKSVDQKLNAIIASDQQLNHLFNIVTSVSGVGPVLCYELLLTTKEFTSIKDPRKYASYAGVAPFDNLSGTSLKGSKRVSPMANKAVKKILHMAALSVVSREGEMTEFYRRKVDEGKNKMAVINAVRNKIIHRVFACVRKNQKYEENYKGQLA</sequence>